<reference evidence="2" key="2">
    <citation type="submission" date="2022-01" db="EMBL/GenBank/DDBJ databases">
        <authorList>
            <person name="Yamashiro T."/>
            <person name="Shiraishi A."/>
            <person name="Satake H."/>
            <person name="Nakayama K."/>
        </authorList>
    </citation>
    <scope>NUCLEOTIDE SEQUENCE</scope>
</reference>
<protein>
    <submittedName>
        <fullName evidence="2">Uncharacterized protein</fullName>
    </submittedName>
</protein>
<feature type="compositionally biased region" description="Acidic residues" evidence="1">
    <location>
        <begin position="1"/>
        <end position="15"/>
    </location>
</feature>
<feature type="compositionally biased region" description="Basic and acidic residues" evidence="1">
    <location>
        <begin position="44"/>
        <end position="60"/>
    </location>
</feature>
<organism evidence="2 3">
    <name type="scientific">Tanacetum coccineum</name>
    <dbReference type="NCBI Taxonomy" id="301880"/>
    <lineage>
        <taxon>Eukaryota</taxon>
        <taxon>Viridiplantae</taxon>
        <taxon>Streptophyta</taxon>
        <taxon>Embryophyta</taxon>
        <taxon>Tracheophyta</taxon>
        <taxon>Spermatophyta</taxon>
        <taxon>Magnoliopsida</taxon>
        <taxon>eudicotyledons</taxon>
        <taxon>Gunneridae</taxon>
        <taxon>Pentapetalae</taxon>
        <taxon>asterids</taxon>
        <taxon>campanulids</taxon>
        <taxon>Asterales</taxon>
        <taxon>Asteraceae</taxon>
        <taxon>Asteroideae</taxon>
        <taxon>Anthemideae</taxon>
        <taxon>Anthemidinae</taxon>
        <taxon>Tanacetum</taxon>
    </lineage>
</organism>
<comment type="caution">
    <text evidence="2">The sequence shown here is derived from an EMBL/GenBank/DDBJ whole genome shotgun (WGS) entry which is preliminary data.</text>
</comment>
<name>A0ABQ5IY24_9ASTR</name>
<evidence type="ECO:0000256" key="1">
    <source>
        <dbReference type="SAM" id="MobiDB-lite"/>
    </source>
</evidence>
<dbReference type="Proteomes" id="UP001151760">
    <property type="component" value="Unassembled WGS sequence"/>
</dbReference>
<keyword evidence="3" id="KW-1185">Reference proteome</keyword>
<sequence length="95" mass="10853">MQDDLSSDDESQDDVAENKADKNKINEVSDVDRVSESSFTHVNDLVHEDINHSKTREKNTPHPKTLTNSRPLPDFEEYVVSTSADTPYKILWSTF</sequence>
<feature type="region of interest" description="Disordered" evidence="1">
    <location>
        <begin position="1"/>
        <end position="72"/>
    </location>
</feature>
<feature type="compositionally biased region" description="Basic and acidic residues" evidence="1">
    <location>
        <begin position="16"/>
        <end position="35"/>
    </location>
</feature>
<gene>
    <name evidence="2" type="ORF">Tco_1114177</name>
</gene>
<dbReference type="EMBL" id="BQNB010021192">
    <property type="protein sequence ID" value="GJU03839.1"/>
    <property type="molecule type" value="Genomic_DNA"/>
</dbReference>
<evidence type="ECO:0000313" key="3">
    <source>
        <dbReference type="Proteomes" id="UP001151760"/>
    </source>
</evidence>
<accession>A0ABQ5IY24</accession>
<proteinExistence type="predicted"/>
<evidence type="ECO:0000313" key="2">
    <source>
        <dbReference type="EMBL" id="GJU03839.1"/>
    </source>
</evidence>
<reference evidence="2" key="1">
    <citation type="journal article" date="2022" name="Int. J. Mol. Sci.">
        <title>Draft Genome of Tanacetum Coccineum: Genomic Comparison of Closely Related Tanacetum-Family Plants.</title>
        <authorList>
            <person name="Yamashiro T."/>
            <person name="Shiraishi A."/>
            <person name="Nakayama K."/>
            <person name="Satake H."/>
        </authorList>
    </citation>
    <scope>NUCLEOTIDE SEQUENCE</scope>
</reference>